<keyword evidence="3" id="KW-0067">ATP-binding</keyword>
<name>A0ABD1ANJ3_CARAN</name>
<dbReference type="InterPro" id="IPR023458">
    <property type="entry name" value="Met-tRNA_ligase_1"/>
</dbReference>
<dbReference type="Pfam" id="PF09334">
    <property type="entry name" value="tRNA-synt_1g"/>
    <property type="match status" value="1"/>
</dbReference>
<dbReference type="InterPro" id="IPR015413">
    <property type="entry name" value="Methionyl/Leucyl_tRNA_Synth"/>
</dbReference>
<evidence type="ECO:0000256" key="4">
    <source>
        <dbReference type="ARBA" id="ARBA00022917"/>
    </source>
</evidence>
<organism evidence="7 8">
    <name type="scientific">Cardamine amara subsp. amara</name>
    <dbReference type="NCBI Taxonomy" id="228776"/>
    <lineage>
        <taxon>Eukaryota</taxon>
        <taxon>Viridiplantae</taxon>
        <taxon>Streptophyta</taxon>
        <taxon>Embryophyta</taxon>
        <taxon>Tracheophyta</taxon>
        <taxon>Spermatophyta</taxon>
        <taxon>Magnoliopsida</taxon>
        <taxon>eudicotyledons</taxon>
        <taxon>Gunneridae</taxon>
        <taxon>Pentapetalae</taxon>
        <taxon>rosids</taxon>
        <taxon>malvids</taxon>
        <taxon>Brassicales</taxon>
        <taxon>Brassicaceae</taxon>
        <taxon>Cardamineae</taxon>
        <taxon>Cardamine</taxon>
    </lineage>
</organism>
<gene>
    <name evidence="7" type="ORF">V5N11_033843</name>
</gene>
<dbReference type="SUPFAM" id="SSF52374">
    <property type="entry name" value="Nucleotidylyl transferase"/>
    <property type="match status" value="1"/>
</dbReference>
<sequence>MQQLYCDTCKKFLAEQLVEGSCSFEGYHYDSARGDYCENCGNLLSPTELIDTKCKLCKTIPRIRDTDNLFIELSLLRELLEECINETYVAGSWSHTVERKLEILLMSDLQYIERLQGD</sequence>
<dbReference type="AlphaFoldDB" id="A0ABD1ANJ3"/>
<evidence type="ECO:0000256" key="2">
    <source>
        <dbReference type="ARBA" id="ARBA00022741"/>
    </source>
</evidence>
<comment type="caution">
    <text evidence="7">The sequence shown here is derived from an EMBL/GenBank/DDBJ whole genome shotgun (WGS) entry which is preliminary data.</text>
</comment>
<dbReference type="PANTHER" id="PTHR45765">
    <property type="entry name" value="METHIONINE--TRNA LIGASE"/>
    <property type="match status" value="1"/>
</dbReference>
<evidence type="ECO:0000259" key="6">
    <source>
        <dbReference type="Pfam" id="PF09334"/>
    </source>
</evidence>
<keyword evidence="2" id="KW-0547">Nucleotide-binding</keyword>
<dbReference type="GO" id="GO:0005524">
    <property type="term" value="F:ATP binding"/>
    <property type="evidence" value="ECO:0007669"/>
    <property type="project" value="UniProtKB-KW"/>
</dbReference>
<dbReference type="EMBL" id="JBANAX010000454">
    <property type="protein sequence ID" value="KAL1208325.1"/>
    <property type="molecule type" value="Genomic_DNA"/>
</dbReference>
<dbReference type="Gene3D" id="2.170.220.10">
    <property type="match status" value="1"/>
</dbReference>
<keyword evidence="1 7" id="KW-0436">Ligase</keyword>
<keyword evidence="8" id="KW-1185">Reference proteome</keyword>
<dbReference type="GO" id="GO:0006412">
    <property type="term" value="P:translation"/>
    <property type="evidence" value="ECO:0007669"/>
    <property type="project" value="UniProtKB-KW"/>
</dbReference>
<evidence type="ECO:0000256" key="5">
    <source>
        <dbReference type="ARBA" id="ARBA00023146"/>
    </source>
</evidence>
<keyword evidence="5" id="KW-0030">Aminoacyl-tRNA synthetase</keyword>
<accession>A0ABD1ANJ3</accession>
<evidence type="ECO:0000313" key="7">
    <source>
        <dbReference type="EMBL" id="KAL1208325.1"/>
    </source>
</evidence>
<dbReference type="Proteomes" id="UP001558713">
    <property type="component" value="Unassembled WGS sequence"/>
</dbReference>
<reference evidence="7 8" key="1">
    <citation type="submission" date="2024-04" db="EMBL/GenBank/DDBJ databases">
        <title>Genome assembly C_amara_ONT_v2.</title>
        <authorList>
            <person name="Yant L."/>
            <person name="Moore C."/>
            <person name="Slenker M."/>
        </authorList>
    </citation>
    <scope>NUCLEOTIDE SEQUENCE [LARGE SCALE GENOMIC DNA]</scope>
    <source>
        <tissue evidence="7">Leaf</tissue>
    </source>
</reference>
<evidence type="ECO:0000313" key="8">
    <source>
        <dbReference type="Proteomes" id="UP001558713"/>
    </source>
</evidence>
<dbReference type="PANTHER" id="PTHR45765:SF1">
    <property type="entry name" value="METHIONINE--TRNA LIGASE, CYTOPLASMIC"/>
    <property type="match status" value="1"/>
</dbReference>
<evidence type="ECO:0000256" key="3">
    <source>
        <dbReference type="ARBA" id="ARBA00022840"/>
    </source>
</evidence>
<dbReference type="GO" id="GO:0004812">
    <property type="term" value="F:aminoacyl-tRNA ligase activity"/>
    <property type="evidence" value="ECO:0007669"/>
    <property type="project" value="UniProtKB-KW"/>
</dbReference>
<protein>
    <submittedName>
        <fullName evidence="7">Methionine--tRNA ligase, cytoplasmic</fullName>
    </submittedName>
</protein>
<feature type="domain" description="Methionyl/Leucyl tRNA synthetase" evidence="6">
    <location>
        <begin position="1"/>
        <end position="110"/>
    </location>
</feature>
<evidence type="ECO:0000256" key="1">
    <source>
        <dbReference type="ARBA" id="ARBA00022598"/>
    </source>
</evidence>
<proteinExistence type="predicted"/>
<keyword evidence="4" id="KW-0648">Protein biosynthesis</keyword>